<keyword evidence="5" id="KW-0812">Transmembrane</keyword>
<keyword evidence="3" id="KW-0997">Cell inner membrane</keyword>
<name>A0ABY6JFM6_9ENTR</name>
<sequence length="53" mass="6034">MKRHALTMAAVLIVCLTTVTIALLTRPALCEIRIRYGEYEVAVRLAYEPSTRR</sequence>
<keyword evidence="7" id="KW-0472">Membrane</keyword>
<comment type="subcellular location">
    <subcellularLocation>
        <location evidence="1 8">Cell inner membrane</location>
        <topology evidence="1 8">Single-pass membrane protein</topology>
    </subcellularLocation>
</comment>
<dbReference type="InterPro" id="IPR000021">
    <property type="entry name" value="Hok/gef_toxin"/>
</dbReference>
<keyword evidence="2" id="KW-1003">Cell membrane</keyword>
<evidence type="ECO:0000256" key="1">
    <source>
        <dbReference type="ARBA" id="ARBA00004377"/>
    </source>
</evidence>
<reference evidence="9 10" key="1">
    <citation type="submission" date="2021-05" db="EMBL/GenBank/DDBJ databases">
        <title>Isolation, identification, and the growth promoting effects of Pantoea dispersa strain YSD J2 from the aboveground leaves of Cyperus esculentus L.Var. Sativus.</title>
        <authorList>
            <person name="Wang S."/>
            <person name="Tang X.M."/>
            <person name="Huang Y.N."/>
        </authorList>
    </citation>
    <scope>NUCLEOTIDE SEQUENCE [LARGE SCALE GENOMIC DNA]</scope>
    <source>
        <strain evidence="10">YSD YN2</strain>
    </source>
</reference>
<dbReference type="RefSeq" id="WP_051640512.1">
    <property type="nucleotide sequence ID" value="NZ_CP074352.1"/>
</dbReference>
<evidence type="ECO:0000256" key="6">
    <source>
        <dbReference type="ARBA" id="ARBA00022989"/>
    </source>
</evidence>
<keyword evidence="6" id="KW-1133">Transmembrane helix</keyword>
<dbReference type="EMBL" id="CP074352">
    <property type="protein sequence ID" value="UYU31509.1"/>
    <property type="molecule type" value="Genomic_DNA"/>
</dbReference>
<dbReference type="Pfam" id="PF01848">
    <property type="entry name" value="HOK_GEF"/>
    <property type="match status" value="1"/>
</dbReference>
<gene>
    <name evidence="9" type="ORF">KFZ77_17020</name>
</gene>
<evidence type="ECO:0000256" key="2">
    <source>
        <dbReference type="ARBA" id="ARBA00022475"/>
    </source>
</evidence>
<proteinExistence type="inferred from homology"/>
<protein>
    <submittedName>
        <fullName evidence="9">Hok/Gef family protein</fullName>
    </submittedName>
</protein>
<keyword evidence="4" id="KW-1277">Toxin-antitoxin system</keyword>
<dbReference type="Proteomes" id="UP001156318">
    <property type="component" value="Chromosome"/>
</dbReference>
<organism evidence="9 10">
    <name type="scientific">Siccibacter colletis</name>
    <dbReference type="NCBI Taxonomy" id="1505757"/>
    <lineage>
        <taxon>Bacteria</taxon>
        <taxon>Pseudomonadati</taxon>
        <taxon>Pseudomonadota</taxon>
        <taxon>Gammaproteobacteria</taxon>
        <taxon>Enterobacterales</taxon>
        <taxon>Enterobacteriaceae</taxon>
        <taxon>Siccibacter</taxon>
    </lineage>
</organism>
<keyword evidence="10" id="KW-1185">Reference proteome</keyword>
<evidence type="ECO:0000256" key="7">
    <source>
        <dbReference type="ARBA" id="ARBA00023136"/>
    </source>
</evidence>
<evidence type="ECO:0000313" key="10">
    <source>
        <dbReference type="Proteomes" id="UP001156318"/>
    </source>
</evidence>
<evidence type="ECO:0000256" key="8">
    <source>
        <dbReference type="RuleBase" id="RU221113"/>
    </source>
</evidence>
<comment type="similarity">
    <text evidence="8">Belongs to the hok/gef family.</text>
</comment>
<evidence type="ECO:0000256" key="5">
    <source>
        <dbReference type="ARBA" id="ARBA00022692"/>
    </source>
</evidence>
<evidence type="ECO:0000256" key="3">
    <source>
        <dbReference type="ARBA" id="ARBA00022519"/>
    </source>
</evidence>
<accession>A0ABY6JFM6</accession>
<dbReference type="PRINTS" id="PR00281">
    <property type="entry name" value="HOKGEFTOXIC"/>
</dbReference>
<evidence type="ECO:0000313" key="9">
    <source>
        <dbReference type="EMBL" id="UYU31509.1"/>
    </source>
</evidence>
<evidence type="ECO:0000256" key="4">
    <source>
        <dbReference type="ARBA" id="ARBA00022649"/>
    </source>
</evidence>